<organism evidence="2 3">
    <name type="scientific">Sinorhizobium americanum</name>
    <dbReference type="NCBI Taxonomy" id="194963"/>
    <lineage>
        <taxon>Bacteria</taxon>
        <taxon>Pseudomonadati</taxon>
        <taxon>Pseudomonadota</taxon>
        <taxon>Alphaproteobacteria</taxon>
        <taxon>Hyphomicrobiales</taxon>
        <taxon>Rhizobiaceae</taxon>
        <taxon>Sinorhizobium/Ensifer group</taxon>
        <taxon>Sinorhizobium</taxon>
    </lineage>
</organism>
<dbReference type="PANTHER" id="PTHR43610">
    <property type="entry name" value="BLL6696 PROTEIN"/>
    <property type="match status" value="1"/>
</dbReference>
<keyword evidence="2" id="KW-0808">Transferase</keyword>
<accession>A0A4R2BLT0</accession>
<dbReference type="GO" id="GO:0016747">
    <property type="term" value="F:acyltransferase activity, transferring groups other than amino-acyl groups"/>
    <property type="evidence" value="ECO:0007669"/>
    <property type="project" value="InterPro"/>
</dbReference>
<evidence type="ECO:0000313" key="2">
    <source>
        <dbReference type="EMBL" id="TCN27014.1"/>
    </source>
</evidence>
<dbReference type="EMBL" id="SLVU01000016">
    <property type="protein sequence ID" value="TCN27014.1"/>
    <property type="molecule type" value="Genomic_DNA"/>
</dbReference>
<reference evidence="2 3" key="1">
    <citation type="submission" date="2019-03" db="EMBL/GenBank/DDBJ databases">
        <title>Genomic Encyclopedia of Type Strains, Phase IV (KMG-V): Genome sequencing to study the core and pangenomes of soil and plant-associated prokaryotes.</title>
        <authorList>
            <person name="Whitman W."/>
        </authorList>
    </citation>
    <scope>NUCLEOTIDE SEQUENCE [LARGE SCALE GENOMIC DNA]</scope>
    <source>
        <strain evidence="2 3">23C40</strain>
    </source>
</reference>
<dbReference type="Gene3D" id="3.40.630.30">
    <property type="match status" value="1"/>
</dbReference>
<evidence type="ECO:0000313" key="3">
    <source>
        <dbReference type="Proteomes" id="UP000295043"/>
    </source>
</evidence>
<sequence>MKAAVFEMNDPFLSAPSAIRSDNIVLEPLNEGHEEELRSAAADERIWQFLGTNGATGLGFQDWFFRMIAETVDRQRQVYAVRTVRGGRIVGASGFKDIDVYEGRVTVGSSWLSPHAWGTHVNAEATFLLLNHLYEDLRVNRCEYFVHTENVRMLRFLDRIGFVQEGILRSRFRLSTGEICDLAIASCLSDDWHIVSQRLRSRMDRKGLHLGGPKIGDGFKRQGQWQQIE</sequence>
<dbReference type="AlphaFoldDB" id="A0A4R2BLT0"/>
<protein>
    <submittedName>
        <fullName evidence="2">RimJ/RimL family protein N-acetyltransferase</fullName>
    </submittedName>
</protein>
<dbReference type="SUPFAM" id="SSF55729">
    <property type="entry name" value="Acyl-CoA N-acyltransferases (Nat)"/>
    <property type="match status" value="1"/>
</dbReference>
<dbReference type="RefSeq" id="WP_132078538.1">
    <property type="nucleotide sequence ID" value="NZ_SLVU01000016.1"/>
</dbReference>
<dbReference type="InterPro" id="IPR000182">
    <property type="entry name" value="GNAT_dom"/>
</dbReference>
<dbReference type="PANTHER" id="PTHR43610:SF1">
    <property type="entry name" value="N-ACETYLTRANSFERASE DOMAIN-CONTAINING PROTEIN"/>
    <property type="match status" value="1"/>
</dbReference>
<feature type="domain" description="N-acetyltransferase" evidence="1">
    <location>
        <begin position="24"/>
        <end position="163"/>
    </location>
</feature>
<proteinExistence type="predicted"/>
<evidence type="ECO:0000259" key="1">
    <source>
        <dbReference type="Pfam" id="PF13302"/>
    </source>
</evidence>
<dbReference type="InterPro" id="IPR016181">
    <property type="entry name" value="Acyl_CoA_acyltransferase"/>
</dbReference>
<comment type="caution">
    <text evidence="2">The sequence shown here is derived from an EMBL/GenBank/DDBJ whole genome shotgun (WGS) entry which is preliminary data.</text>
</comment>
<dbReference type="Pfam" id="PF13302">
    <property type="entry name" value="Acetyltransf_3"/>
    <property type="match status" value="1"/>
</dbReference>
<name>A0A4R2BLT0_9HYPH</name>
<dbReference type="Proteomes" id="UP000295043">
    <property type="component" value="Unassembled WGS sequence"/>
</dbReference>
<gene>
    <name evidence="2" type="ORF">EV184_11688</name>
</gene>